<proteinExistence type="predicted"/>
<feature type="region of interest" description="Disordered" evidence="1">
    <location>
        <begin position="63"/>
        <end position="144"/>
    </location>
</feature>
<evidence type="ECO:0000313" key="2">
    <source>
        <dbReference type="EMBL" id="PTB65203.1"/>
    </source>
</evidence>
<dbReference type="AlphaFoldDB" id="A0A2T4B796"/>
<gene>
    <name evidence="2" type="ORF">BBK36DRAFT_1169956</name>
</gene>
<sequence length="230" mass="25237">MSEGSTEIRCHCGRSFKDAEAIAQHRRDTKPHPPKNRYSLFPIDKLMRCSCGRGFKSEKALLQHKSMSPRHPRKASVAQADTKNSSSPGNMKDGDDRNKLPTETGGATSDAFNLARDKEYEDDDTASKDEQGSQPSQHTNLSDQADITHGALSSSFTWYPGVGDNHSLCYDRCGWCGHCAGGTSRFATVFELSLRLKLQGDNSMPPTGRYPFLQIQVHGGVIESVGETSI</sequence>
<keyword evidence="3" id="KW-1185">Reference proteome</keyword>
<evidence type="ECO:0008006" key="4">
    <source>
        <dbReference type="Google" id="ProtNLM"/>
    </source>
</evidence>
<dbReference type="GeneID" id="36603509"/>
<feature type="compositionally biased region" description="Polar residues" evidence="1">
    <location>
        <begin position="79"/>
        <end position="89"/>
    </location>
</feature>
<dbReference type="RefSeq" id="XP_024748523.1">
    <property type="nucleotide sequence ID" value="XM_024895391.1"/>
</dbReference>
<dbReference type="OrthoDB" id="4898550at2759"/>
<evidence type="ECO:0000313" key="3">
    <source>
        <dbReference type="Proteomes" id="UP000241546"/>
    </source>
</evidence>
<reference evidence="3" key="1">
    <citation type="submission" date="2016-07" db="EMBL/GenBank/DDBJ databases">
        <title>Multiple horizontal gene transfer events from other fungi enriched the ability of initially mycotrophic Trichoderma (Ascomycota) to feed on dead plant biomass.</title>
        <authorList>
            <consortium name="DOE Joint Genome Institute"/>
            <person name="Atanasova L."/>
            <person name="Chenthamara K."/>
            <person name="Zhang J."/>
            <person name="Grujic M."/>
            <person name="Henrissat B."/>
            <person name="Kuo A."/>
            <person name="Aerts A."/>
            <person name="Salamov A."/>
            <person name="Lipzen A."/>
            <person name="Labutti K."/>
            <person name="Barry K."/>
            <person name="Miao Y."/>
            <person name="Rahimi M.J."/>
            <person name="Shen Q."/>
            <person name="Grigoriev I.V."/>
            <person name="Kubicek C.P."/>
            <person name="Druzhinina I.S."/>
        </authorList>
    </citation>
    <scope>NUCLEOTIDE SEQUENCE [LARGE SCALE GENOMIC DNA]</scope>
    <source>
        <strain evidence="3">TUCIM 6016</strain>
    </source>
</reference>
<name>A0A2T4B796_9HYPO</name>
<organism evidence="2 3">
    <name type="scientific">Trichoderma citrinoviride</name>
    <dbReference type="NCBI Taxonomy" id="58853"/>
    <lineage>
        <taxon>Eukaryota</taxon>
        <taxon>Fungi</taxon>
        <taxon>Dikarya</taxon>
        <taxon>Ascomycota</taxon>
        <taxon>Pezizomycotina</taxon>
        <taxon>Sordariomycetes</taxon>
        <taxon>Hypocreomycetidae</taxon>
        <taxon>Hypocreales</taxon>
        <taxon>Hypocreaceae</taxon>
        <taxon>Trichoderma</taxon>
    </lineage>
</organism>
<dbReference type="Proteomes" id="UP000241546">
    <property type="component" value="Unassembled WGS sequence"/>
</dbReference>
<protein>
    <recommendedName>
        <fullName evidence="4">C2H2-type domain-containing protein</fullName>
    </recommendedName>
</protein>
<accession>A0A2T4B796</accession>
<feature type="compositionally biased region" description="Basic and acidic residues" evidence="1">
    <location>
        <begin position="115"/>
        <end position="131"/>
    </location>
</feature>
<dbReference type="EMBL" id="KZ680215">
    <property type="protein sequence ID" value="PTB65203.1"/>
    <property type="molecule type" value="Genomic_DNA"/>
</dbReference>
<evidence type="ECO:0000256" key="1">
    <source>
        <dbReference type="SAM" id="MobiDB-lite"/>
    </source>
</evidence>
<feature type="compositionally biased region" description="Polar residues" evidence="1">
    <location>
        <begin position="132"/>
        <end position="144"/>
    </location>
</feature>